<keyword evidence="6" id="KW-0067">ATP-binding</keyword>
<dbReference type="PRINTS" id="PR00959">
    <property type="entry name" value="MEVGALKINASE"/>
</dbReference>
<feature type="domain" description="GHMP kinase C-terminal" evidence="12">
    <location>
        <begin position="273"/>
        <end position="353"/>
    </location>
</feature>
<name>A0A6J4LXY0_9ACTN</name>
<dbReference type="FunFam" id="3.30.70.890:FF:000001">
    <property type="entry name" value="Galactokinase"/>
    <property type="match status" value="1"/>
</dbReference>
<dbReference type="Pfam" id="PF10509">
    <property type="entry name" value="GalKase_gal_bdg"/>
    <property type="match status" value="1"/>
</dbReference>
<dbReference type="GO" id="GO:0005829">
    <property type="term" value="C:cytosol"/>
    <property type="evidence" value="ECO:0007669"/>
    <property type="project" value="TreeGrafter"/>
</dbReference>
<evidence type="ECO:0000313" key="14">
    <source>
        <dbReference type="EMBL" id="CAA9343887.1"/>
    </source>
</evidence>
<dbReference type="Pfam" id="PF00288">
    <property type="entry name" value="GHMP_kinases_N"/>
    <property type="match status" value="1"/>
</dbReference>
<sequence>MGVAEEFVARTGAEPVFVGSAPGRVNLIGEHLDYNGGRSLPIALTYRTQVAAGRRDDGRLVLHSVQAHDEDVSVPLSALDDGMEGWGAYAAGVVWALGLPGDGPDGLGGLDLVVDGRVPTGAGLSSSAALECAVAMAVLAVAGESRTSDEIVAACVRAENEYVGASTGSMDQTVAMFAEPEHALLIDFASGDRRSVPWAPPGDLVVIDTKAAHTLVGGEYAERRQACEAAARELGVEWLADADAAQAESLADPVQRRRARHVVTESARVTDAVTALEAGDWPAFGRLMTGSHESLRDDYEVSVRELDVAVEAALAAGAWGARMTGGGFGGSAIALTPPGGADEVREAVAAAYAREGLRPPEFLDGSAGGPAEVGPRG</sequence>
<dbReference type="Pfam" id="PF08544">
    <property type="entry name" value="GHMP_kinases_C"/>
    <property type="match status" value="1"/>
</dbReference>
<evidence type="ECO:0000259" key="11">
    <source>
        <dbReference type="Pfam" id="PF00288"/>
    </source>
</evidence>
<dbReference type="Gene3D" id="3.30.70.890">
    <property type="entry name" value="GHMP kinase, C-terminal domain"/>
    <property type="match status" value="1"/>
</dbReference>
<dbReference type="GO" id="GO:0004335">
    <property type="term" value="F:galactokinase activity"/>
    <property type="evidence" value="ECO:0007669"/>
    <property type="project" value="UniProtKB-UniRule"/>
</dbReference>
<evidence type="ECO:0000256" key="5">
    <source>
        <dbReference type="ARBA" id="ARBA00022777"/>
    </source>
</evidence>
<dbReference type="SUPFAM" id="SSF54211">
    <property type="entry name" value="Ribosomal protein S5 domain 2-like"/>
    <property type="match status" value="1"/>
</dbReference>
<dbReference type="InterPro" id="IPR006206">
    <property type="entry name" value="Mevalonate/galactokinase"/>
</dbReference>
<dbReference type="InterPro" id="IPR036554">
    <property type="entry name" value="GHMP_kinase_C_sf"/>
</dbReference>
<keyword evidence="4" id="KW-0547">Nucleotide-binding</keyword>
<dbReference type="PROSITE" id="PS00627">
    <property type="entry name" value="GHMP_KINASES_ATP"/>
    <property type="match status" value="1"/>
</dbReference>
<dbReference type="GO" id="GO:0046872">
    <property type="term" value="F:metal ion binding"/>
    <property type="evidence" value="ECO:0007669"/>
    <property type="project" value="UniProtKB-KW"/>
</dbReference>
<keyword evidence="7" id="KW-0460">Magnesium</keyword>
<dbReference type="EC" id="2.7.1.6" evidence="10"/>
<dbReference type="GO" id="GO:0006012">
    <property type="term" value="P:galactose metabolic process"/>
    <property type="evidence" value="ECO:0007669"/>
    <property type="project" value="UniProtKB-UniRule"/>
</dbReference>
<proteinExistence type="inferred from homology"/>
<evidence type="ECO:0000259" key="13">
    <source>
        <dbReference type="Pfam" id="PF10509"/>
    </source>
</evidence>
<dbReference type="PROSITE" id="PS00106">
    <property type="entry name" value="GALACTOKINASE"/>
    <property type="match status" value="1"/>
</dbReference>
<organism evidence="14">
    <name type="scientific">uncultured Nocardioidaceae bacterium</name>
    <dbReference type="NCBI Taxonomy" id="253824"/>
    <lineage>
        <taxon>Bacteria</taxon>
        <taxon>Bacillati</taxon>
        <taxon>Actinomycetota</taxon>
        <taxon>Actinomycetes</taxon>
        <taxon>Propionibacteriales</taxon>
        <taxon>Nocardioidaceae</taxon>
        <taxon>environmental samples</taxon>
    </lineage>
</organism>
<evidence type="ECO:0000256" key="3">
    <source>
        <dbReference type="ARBA" id="ARBA00022723"/>
    </source>
</evidence>
<keyword evidence="2 14" id="KW-0808">Transferase</keyword>
<evidence type="ECO:0000256" key="10">
    <source>
        <dbReference type="NCBIfam" id="TIGR00131"/>
    </source>
</evidence>
<protein>
    <recommendedName>
        <fullName evidence="10">Galactokinase</fullName>
        <ecNumber evidence="10">2.7.1.6</ecNumber>
    </recommendedName>
</protein>
<dbReference type="InterPro" id="IPR019539">
    <property type="entry name" value="GalKase_N"/>
</dbReference>
<evidence type="ECO:0000256" key="7">
    <source>
        <dbReference type="ARBA" id="ARBA00022842"/>
    </source>
</evidence>
<accession>A0A6J4LXY0</accession>
<dbReference type="Gene3D" id="3.30.230.10">
    <property type="match status" value="1"/>
</dbReference>
<dbReference type="PRINTS" id="PR00473">
    <property type="entry name" value="GALCTOKINASE"/>
</dbReference>
<feature type="domain" description="Galactokinase N-terminal" evidence="13">
    <location>
        <begin position="5"/>
        <end position="53"/>
    </location>
</feature>
<evidence type="ECO:0000256" key="4">
    <source>
        <dbReference type="ARBA" id="ARBA00022741"/>
    </source>
</evidence>
<evidence type="ECO:0000256" key="9">
    <source>
        <dbReference type="ARBA" id="ARBA00023277"/>
    </source>
</evidence>
<keyword evidence="8" id="KW-0299">Galactose metabolism</keyword>
<dbReference type="SUPFAM" id="SSF55060">
    <property type="entry name" value="GHMP Kinase, C-terminal domain"/>
    <property type="match status" value="1"/>
</dbReference>
<keyword evidence="9" id="KW-0119">Carbohydrate metabolism</keyword>
<dbReference type="InterPro" id="IPR006203">
    <property type="entry name" value="GHMP_knse_ATP-bd_CS"/>
</dbReference>
<evidence type="ECO:0000256" key="1">
    <source>
        <dbReference type="ARBA" id="ARBA00006566"/>
    </source>
</evidence>
<dbReference type="InterPro" id="IPR019741">
    <property type="entry name" value="Galactokinase_CS"/>
</dbReference>
<dbReference type="PIRSF" id="PIRSF000530">
    <property type="entry name" value="Galactokinase"/>
    <property type="match status" value="1"/>
</dbReference>
<feature type="domain" description="GHMP kinase N-terminal" evidence="11">
    <location>
        <begin position="103"/>
        <end position="177"/>
    </location>
</feature>
<dbReference type="InterPro" id="IPR006204">
    <property type="entry name" value="GHMP_kinase_N_dom"/>
</dbReference>
<dbReference type="InterPro" id="IPR014721">
    <property type="entry name" value="Ribsml_uS5_D2-typ_fold_subgr"/>
</dbReference>
<dbReference type="EMBL" id="CADCUI010000023">
    <property type="protein sequence ID" value="CAA9343887.1"/>
    <property type="molecule type" value="Genomic_DNA"/>
</dbReference>
<reference evidence="14" key="1">
    <citation type="submission" date="2020-02" db="EMBL/GenBank/DDBJ databases">
        <authorList>
            <person name="Meier V. D."/>
        </authorList>
    </citation>
    <scope>NUCLEOTIDE SEQUENCE</scope>
    <source>
        <strain evidence="14">AVDCRST_MAG34</strain>
    </source>
</reference>
<evidence type="ECO:0000259" key="12">
    <source>
        <dbReference type="Pfam" id="PF08544"/>
    </source>
</evidence>
<comment type="similarity">
    <text evidence="1">Belongs to the GHMP kinase family. GalK subfamily.</text>
</comment>
<dbReference type="PANTHER" id="PTHR10457">
    <property type="entry name" value="MEVALONATE KINASE/GALACTOKINASE"/>
    <property type="match status" value="1"/>
</dbReference>
<evidence type="ECO:0000256" key="6">
    <source>
        <dbReference type="ARBA" id="ARBA00022840"/>
    </source>
</evidence>
<dbReference type="PANTHER" id="PTHR10457:SF7">
    <property type="entry name" value="GALACTOKINASE-RELATED"/>
    <property type="match status" value="1"/>
</dbReference>
<dbReference type="NCBIfam" id="TIGR00131">
    <property type="entry name" value="gal_kin"/>
    <property type="match status" value="1"/>
</dbReference>
<keyword evidence="3" id="KW-0479">Metal-binding</keyword>
<dbReference type="InterPro" id="IPR013750">
    <property type="entry name" value="GHMP_kinase_C_dom"/>
</dbReference>
<evidence type="ECO:0000256" key="2">
    <source>
        <dbReference type="ARBA" id="ARBA00022679"/>
    </source>
</evidence>
<gene>
    <name evidence="14" type="ORF">AVDCRST_MAG34-1121</name>
</gene>
<dbReference type="AlphaFoldDB" id="A0A6J4LXY0"/>
<keyword evidence="5 14" id="KW-0418">Kinase</keyword>
<dbReference type="InterPro" id="IPR020568">
    <property type="entry name" value="Ribosomal_Su5_D2-typ_SF"/>
</dbReference>
<dbReference type="GO" id="GO:0005524">
    <property type="term" value="F:ATP binding"/>
    <property type="evidence" value="ECO:0007669"/>
    <property type="project" value="UniProtKB-UniRule"/>
</dbReference>
<dbReference type="InterPro" id="IPR000705">
    <property type="entry name" value="Galactokinase"/>
</dbReference>
<evidence type="ECO:0000256" key="8">
    <source>
        <dbReference type="ARBA" id="ARBA00023144"/>
    </source>
</evidence>